<dbReference type="GeneID" id="14919445"/>
<dbReference type="Gene3D" id="3.40.50.410">
    <property type="entry name" value="von Willebrand factor, type A domain"/>
    <property type="match status" value="1"/>
</dbReference>
<evidence type="ECO:0000313" key="4">
    <source>
        <dbReference type="EMBL" id="ELR18661.1"/>
    </source>
</evidence>
<feature type="region of interest" description="Disordered" evidence="1">
    <location>
        <begin position="668"/>
        <end position="718"/>
    </location>
</feature>
<sequence>YLWYEPVLELPKPTPVPLLAVHVEATLQDHCARVEIRQTFANQEDTPIEATYQFPLEEANSVCELHAEIDGRKVTGVCKRKEDALNDYDDAIASGHGAYTLNQDDKDMLKLAVGNLPPKAVVVVTVVYVTELKFHNGATEWILRSNSRTQSNFFKTKVAYNIPDISIHASLDMSNNIESVACPSHTIEYTAGEIPGEGSAKLVLADASQTRQLDKDFVLLVHLAESSGSLARLEENDNGKLCAMVAVQPKLEWPEGVKLNSEIVVIVDRSASMAGKRIAQVRDSLQLLIRSLPEGVLFNIAGFGSRVDFLFKDGSVEYTPESFQSDSLQLLIRSLPEGVLFNIAGFGSRVDFLFKDGSVEYTPESFQRATKYVSEMKANLGGTDVLKVLEKVAQSQPKPGQLRQILLLTVFTFGIGADASEELVRGLADAGNGVAEFLDWGSAAVEQVTPAQLKPLFSGERLTVYAFLADDNKDEACNVEVTLRGSLCAQPWETKMKLPKRPRKGATLHALTAKQLIKELEVADDLVDHEEDIITLSETYSVLSRYTTFVAVEVLYRYTALCERDEATEGTMQLRKVEATSVAQAADAVGLDVMREYSTLASIPRLEAQNDLISCRPFSQKSKKAKGGLGLPRLGLPSWASFARPAPQHQGTRLHHEAEAGISALLPRSASVSPSPAPPTSPSASASAPNAERNEKDSSSIAAADQKRAAREKRKVQGQLMKALEEEVISKKLDERRHSRRRESQHHYQHADARGVPESAGAGTLNMNQKNSDKGKERRDEFEDDEESSESTVPGQKESGKDKPKPKAKATAQADGGRSDTALPGPPPPEMRALVLAQRFDGSWTAEDLLPLLPPALSEKEFKDALARALPDAGGKKRSKSTGGKSPRVRNAVYVSKVRAGN</sequence>
<dbReference type="OrthoDB" id="30900at2759"/>
<dbReference type="SUPFAM" id="SSF53300">
    <property type="entry name" value="vWA-like"/>
    <property type="match status" value="2"/>
</dbReference>
<keyword evidence="5" id="KW-1185">Reference proteome</keyword>
<dbReference type="SMART" id="SM00609">
    <property type="entry name" value="VIT"/>
    <property type="match status" value="1"/>
</dbReference>
<feature type="domain" description="VWFA" evidence="2">
    <location>
        <begin position="262"/>
        <end position="487"/>
    </location>
</feature>
<dbReference type="VEuPathDB" id="AmoebaDB:ACA1_393070"/>
<feature type="compositionally biased region" description="Basic and acidic residues" evidence="1">
    <location>
        <begin position="771"/>
        <end position="781"/>
    </location>
</feature>
<dbReference type="AlphaFoldDB" id="L8H2R0"/>
<evidence type="ECO:0000259" key="3">
    <source>
        <dbReference type="PROSITE" id="PS51468"/>
    </source>
</evidence>
<dbReference type="InterPro" id="IPR002035">
    <property type="entry name" value="VWF_A"/>
</dbReference>
<dbReference type="PANTHER" id="PTHR45737">
    <property type="entry name" value="VON WILLEBRAND FACTOR A DOMAIN-CONTAINING PROTEIN 5A"/>
    <property type="match status" value="1"/>
</dbReference>
<dbReference type="RefSeq" id="XP_004340704.1">
    <property type="nucleotide sequence ID" value="XM_004340656.1"/>
</dbReference>
<dbReference type="Pfam" id="PF13768">
    <property type="entry name" value="VWA_3"/>
    <property type="match status" value="1"/>
</dbReference>
<organism evidence="4 5">
    <name type="scientific">Acanthamoeba castellanii (strain ATCC 30010 / Neff)</name>
    <dbReference type="NCBI Taxonomy" id="1257118"/>
    <lineage>
        <taxon>Eukaryota</taxon>
        <taxon>Amoebozoa</taxon>
        <taxon>Discosea</taxon>
        <taxon>Longamoebia</taxon>
        <taxon>Centramoebida</taxon>
        <taxon>Acanthamoebidae</taxon>
        <taxon>Acanthamoeba</taxon>
    </lineage>
</organism>
<feature type="compositionally biased region" description="Basic and acidic residues" evidence="1">
    <location>
        <begin position="745"/>
        <end position="755"/>
    </location>
</feature>
<feature type="domain" description="VIT" evidence="3">
    <location>
        <begin position="2"/>
        <end position="130"/>
    </location>
</feature>
<protein>
    <submittedName>
        <fullName evidence="4">Vault protein interalpha-trypsin</fullName>
    </submittedName>
</protein>
<evidence type="ECO:0000313" key="5">
    <source>
        <dbReference type="Proteomes" id="UP000011083"/>
    </source>
</evidence>
<evidence type="ECO:0000259" key="2">
    <source>
        <dbReference type="PROSITE" id="PS50234"/>
    </source>
</evidence>
<gene>
    <name evidence="4" type="ORF">ACA1_393070</name>
</gene>
<feature type="region of interest" description="Disordered" evidence="1">
    <location>
        <begin position="868"/>
        <end position="902"/>
    </location>
</feature>
<accession>L8H2R0</accession>
<dbReference type="PROSITE" id="PS51468">
    <property type="entry name" value="VIT"/>
    <property type="match status" value="1"/>
</dbReference>
<dbReference type="EMBL" id="KB007948">
    <property type="protein sequence ID" value="ELR18661.1"/>
    <property type="molecule type" value="Genomic_DNA"/>
</dbReference>
<feature type="compositionally biased region" description="Low complexity" evidence="1">
    <location>
        <begin position="682"/>
        <end position="691"/>
    </location>
</feature>
<dbReference type="PANTHER" id="PTHR45737:SF6">
    <property type="entry name" value="VON WILLEBRAND FACTOR A DOMAIN-CONTAINING PROTEIN 5A"/>
    <property type="match status" value="1"/>
</dbReference>
<name>L8H2R0_ACACF</name>
<feature type="non-terminal residue" evidence="4">
    <location>
        <position position="1"/>
    </location>
</feature>
<dbReference type="STRING" id="1257118.L8H2R0"/>
<dbReference type="InterPro" id="IPR036465">
    <property type="entry name" value="vWFA_dom_sf"/>
</dbReference>
<dbReference type="KEGG" id="acan:ACA1_393070"/>
<evidence type="ECO:0000256" key="1">
    <source>
        <dbReference type="SAM" id="MobiDB-lite"/>
    </source>
</evidence>
<dbReference type="Proteomes" id="UP000011083">
    <property type="component" value="Unassembled WGS sequence"/>
</dbReference>
<feature type="region of interest" description="Disordered" evidence="1">
    <location>
        <begin position="731"/>
        <end position="832"/>
    </location>
</feature>
<proteinExistence type="predicted"/>
<reference evidence="4 5" key="1">
    <citation type="journal article" date="2013" name="Genome Biol.">
        <title>Genome of Acanthamoeba castellanii highlights extensive lateral gene transfer and early evolution of tyrosine kinase signaling.</title>
        <authorList>
            <person name="Clarke M."/>
            <person name="Lohan A.J."/>
            <person name="Liu B."/>
            <person name="Lagkouvardos I."/>
            <person name="Roy S."/>
            <person name="Zafar N."/>
            <person name="Bertelli C."/>
            <person name="Schilde C."/>
            <person name="Kianianmomeni A."/>
            <person name="Burglin T.R."/>
            <person name="Frech C."/>
            <person name="Turcotte B."/>
            <person name="Kopec K.O."/>
            <person name="Synnott J.M."/>
            <person name="Choo C."/>
            <person name="Paponov I."/>
            <person name="Finkler A."/>
            <person name="Soon Heng Tan C."/>
            <person name="Hutchins A.P."/>
            <person name="Weinmeier T."/>
            <person name="Rattei T."/>
            <person name="Chu J.S."/>
            <person name="Gimenez G."/>
            <person name="Irimia M."/>
            <person name="Rigden D.J."/>
            <person name="Fitzpatrick D.A."/>
            <person name="Lorenzo-Morales J."/>
            <person name="Bateman A."/>
            <person name="Chiu C.H."/>
            <person name="Tang P."/>
            <person name="Hegemann P."/>
            <person name="Fromm H."/>
            <person name="Raoult D."/>
            <person name="Greub G."/>
            <person name="Miranda-Saavedra D."/>
            <person name="Chen N."/>
            <person name="Nash P."/>
            <person name="Ginger M.L."/>
            <person name="Horn M."/>
            <person name="Schaap P."/>
            <person name="Caler L."/>
            <person name="Loftus B."/>
        </authorList>
    </citation>
    <scope>NUCLEOTIDE SEQUENCE [LARGE SCALE GENOMIC DNA]</scope>
    <source>
        <strain evidence="4 5">Neff</strain>
    </source>
</reference>
<dbReference type="Pfam" id="PF08487">
    <property type="entry name" value="VIT"/>
    <property type="match status" value="1"/>
</dbReference>
<dbReference type="InterPro" id="IPR013694">
    <property type="entry name" value="VIT"/>
</dbReference>
<dbReference type="PROSITE" id="PS50234">
    <property type="entry name" value="VWFA"/>
    <property type="match status" value="1"/>
</dbReference>